<reference evidence="2" key="1">
    <citation type="submission" date="2018-05" db="EMBL/GenBank/DDBJ databases">
        <title>Draft genome of Mucuna pruriens seed.</title>
        <authorList>
            <person name="Nnadi N.E."/>
            <person name="Vos R."/>
            <person name="Hasami M.H."/>
            <person name="Devisetty U.K."/>
            <person name="Aguiy J.C."/>
        </authorList>
    </citation>
    <scope>NUCLEOTIDE SEQUENCE [LARGE SCALE GENOMIC DNA]</scope>
    <source>
        <strain evidence="2">JCA_2017</strain>
    </source>
</reference>
<dbReference type="EMBL" id="QJKJ01010627">
    <property type="protein sequence ID" value="RDX73150.1"/>
    <property type="molecule type" value="Genomic_DNA"/>
</dbReference>
<gene>
    <name evidence="2" type="ORF">CR513_47273</name>
</gene>
<dbReference type="Pfam" id="PF22936">
    <property type="entry name" value="Pol_BBD"/>
    <property type="match status" value="1"/>
</dbReference>
<sequence>MTMSNIFSMLPEILVMKYEETSTWIAVVSKFDWETKPWWSQKEKGTVMVETKKGTRFIKDVLLVPNLKENLLSISQMVEKGYALHFKVYIYTIYDNYNKRQEITQVKMEKRNRSFPISFKYTTNIAMKVEVDDSWLWHQRFGHFNS</sequence>
<keyword evidence="3" id="KW-1185">Reference proteome</keyword>
<feature type="non-terminal residue" evidence="2">
    <location>
        <position position="1"/>
    </location>
</feature>
<evidence type="ECO:0000313" key="2">
    <source>
        <dbReference type="EMBL" id="RDX73150.1"/>
    </source>
</evidence>
<dbReference type="Proteomes" id="UP000257109">
    <property type="component" value="Unassembled WGS sequence"/>
</dbReference>
<name>A0A371F4C1_MUCPR</name>
<dbReference type="AlphaFoldDB" id="A0A371F4C1"/>
<dbReference type="InterPro" id="IPR054722">
    <property type="entry name" value="PolX-like_BBD"/>
</dbReference>
<organism evidence="2 3">
    <name type="scientific">Mucuna pruriens</name>
    <name type="common">Velvet bean</name>
    <name type="synonym">Dolichos pruriens</name>
    <dbReference type="NCBI Taxonomy" id="157652"/>
    <lineage>
        <taxon>Eukaryota</taxon>
        <taxon>Viridiplantae</taxon>
        <taxon>Streptophyta</taxon>
        <taxon>Embryophyta</taxon>
        <taxon>Tracheophyta</taxon>
        <taxon>Spermatophyta</taxon>
        <taxon>Magnoliopsida</taxon>
        <taxon>eudicotyledons</taxon>
        <taxon>Gunneridae</taxon>
        <taxon>Pentapetalae</taxon>
        <taxon>rosids</taxon>
        <taxon>fabids</taxon>
        <taxon>Fabales</taxon>
        <taxon>Fabaceae</taxon>
        <taxon>Papilionoideae</taxon>
        <taxon>50 kb inversion clade</taxon>
        <taxon>NPAAA clade</taxon>
        <taxon>indigoferoid/millettioid clade</taxon>
        <taxon>Phaseoleae</taxon>
        <taxon>Mucuna</taxon>
    </lineage>
</organism>
<evidence type="ECO:0000313" key="3">
    <source>
        <dbReference type="Proteomes" id="UP000257109"/>
    </source>
</evidence>
<accession>A0A371F4C1</accession>
<proteinExistence type="predicted"/>
<evidence type="ECO:0000259" key="1">
    <source>
        <dbReference type="Pfam" id="PF22936"/>
    </source>
</evidence>
<feature type="domain" description="Retrovirus-related Pol polyprotein from transposon TNT 1-94-like beta-barrel" evidence="1">
    <location>
        <begin position="42"/>
        <end position="82"/>
    </location>
</feature>
<comment type="caution">
    <text evidence="2">The sequence shown here is derived from an EMBL/GenBank/DDBJ whole genome shotgun (WGS) entry which is preliminary data.</text>
</comment>
<dbReference type="OrthoDB" id="1434586at2759"/>
<protein>
    <recommendedName>
        <fullName evidence="1">Retrovirus-related Pol polyprotein from transposon TNT 1-94-like beta-barrel domain-containing protein</fullName>
    </recommendedName>
</protein>